<dbReference type="GO" id="GO:0005737">
    <property type="term" value="C:cytoplasm"/>
    <property type="evidence" value="ECO:0007669"/>
    <property type="project" value="TreeGrafter"/>
</dbReference>
<sequence>MENDLSTQMDQFTSNLWATGEEVVFVIFPKKVGTAFIFELQRLVQSTLNFDSPFNIANSASSDVTVYQSHALEDDNGKDISSKKRKISSDFANNDEIQNSLWRNQTDTQNARSPNLVLENKHIKYLHSVIKKECEELATLIDKVKLWVMLSIPKIQDFELKSYSASGDDFGFKKVLRKHCPPHYLTCPSPEILNELHRAQECAHNLRDGARQSHLARAKICSKLIKYPFIEDYSSALREHDDYQAYSARLHLHDIRNLYATLTDITQKNVVKIRTPDSNSRTGLY</sequence>
<protein>
    <recommendedName>
        <fullName evidence="3">Proteasome activator PA28 C-terminal domain-containing protein</fullName>
    </recommendedName>
</protein>
<dbReference type="AlphaFoldDB" id="A0A8H5HS23"/>
<proteinExistence type="inferred from homology"/>
<dbReference type="GO" id="GO:0008537">
    <property type="term" value="C:proteasome activator complex"/>
    <property type="evidence" value="ECO:0007669"/>
    <property type="project" value="InterPro"/>
</dbReference>
<evidence type="ECO:0000259" key="3">
    <source>
        <dbReference type="Pfam" id="PF02252"/>
    </source>
</evidence>
<dbReference type="InterPro" id="IPR009077">
    <property type="entry name" value="Proteasome_activ_PA28"/>
</dbReference>
<dbReference type="PANTHER" id="PTHR10660:SF2">
    <property type="entry name" value="LD45860P"/>
    <property type="match status" value="1"/>
</dbReference>
<comment type="similarity">
    <text evidence="1">Belongs to the PA28 family.</text>
</comment>
<gene>
    <name evidence="4" type="ORF">D9757_004599</name>
</gene>
<dbReference type="OrthoDB" id="6591885at2759"/>
<evidence type="ECO:0000256" key="2">
    <source>
        <dbReference type="ARBA" id="ARBA00022942"/>
    </source>
</evidence>
<evidence type="ECO:0000256" key="1">
    <source>
        <dbReference type="ARBA" id="ARBA00005883"/>
    </source>
</evidence>
<comment type="caution">
    <text evidence="4">The sequence shown here is derived from an EMBL/GenBank/DDBJ whole genome shotgun (WGS) entry which is preliminary data.</text>
</comment>
<dbReference type="GO" id="GO:2000045">
    <property type="term" value="P:regulation of G1/S transition of mitotic cell cycle"/>
    <property type="evidence" value="ECO:0007669"/>
    <property type="project" value="TreeGrafter"/>
</dbReference>
<dbReference type="SUPFAM" id="SSF47216">
    <property type="entry name" value="Proteasome activator"/>
    <property type="match status" value="1"/>
</dbReference>
<dbReference type="Proteomes" id="UP000518752">
    <property type="component" value="Unassembled WGS sequence"/>
</dbReference>
<dbReference type="Gene3D" id="1.20.120.180">
    <property type="entry name" value="Proteasome activator pa28, C-terminal domain"/>
    <property type="match status" value="1"/>
</dbReference>
<feature type="domain" description="Proteasome activator PA28 C-terminal" evidence="3">
    <location>
        <begin position="117"/>
        <end position="157"/>
    </location>
</feature>
<dbReference type="PANTHER" id="PTHR10660">
    <property type="entry name" value="PROTEASOME REGULATOR PA28"/>
    <property type="match status" value="1"/>
</dbReference>
<dbReference type="GO" id="GO:0005654">
    <property type="term" value="C:nucleoplasm"/>
    <property type="evidence" value="ECO:0007669"/>
    <property type="project" value="TreeGrafter"/>
</dbReference>
<accession>A0A8H5HS23</accession>
<evidence type="ECO:0000313" key="4">
    <source>
        <dbReference type="EMBL" id="KAF5388457.1"/>
    </source>
</evidence>
<dbReference type="GO" id="GO:0061133">
    <property type="term" value="F:endopeptidase activator activity"/>
    <property type="evidence" value="ECO:0007669"/>
    <property type="project" value="TreeGrafter"/>
</dbReference>
<organism evidence="4 5">
    <name type="scientific">Collybiopsis confluens</name>
    <dbReference type="NCBI Taxonomy" id="2823264"/>
    <lineage>
        <taxon>Eukaryota</taxon>
        <taxon>Fungi</taxon>
        <taxon>Dikarya</taxon>
        <taxon>Basidiomycota</taxon>
        <taxon>Agaricomycotina</taxon>
        <taxon>Agaricomycetes</taxon>
        <taxon>Agaricomycetidae</taxon>
        <taxon>Agaricales</taxon>
        <taxon>Marasmiineae</taxon>
        <taxon>Omphalotaceae</taxon>
        <taxon>Collybiopsis</taxon>
    </lineage>
</organism>
<dbReference type="Pfam" id="PF02252">
    <property type="entry name" value="PA28_C"/>
    <property type="match status" value="2"/>
</dbReference>
<dbReference type="InterPro" id="IPR036252">
    <property type="entry name" value="Proteasome_activ_sf"/>
</dbReference>
<dbReference type="InterPro" id="IPR036997">
    <property type="entry name" value="PA28_C_sf"/>
</dbReference>
<reference evidence="4 5" key="1">
    <citation type="journal article" date="2020" name="ISME J.">
        <title>Uncovering the hidden diversity of litter-decomposition mechanisms in mushroom-forming fungi.</title>
        <authorList>
            <person name="Floudas D."/>
            <person name="Bentzer J."/>
            <person name="Ahren D."/>
            <person name="Johansson T."/>
            <person name="Persson P."/>
            <person name="Tunlid A."/>
        </authorList>
    </citation>
    <scope>NUCLEOTIDE SEQUENCE [LARGE SCALE GENOMIC DNA]</scope>
    <source>
        <strain evidence="4 5">CBS 406.79</strain>
    </source>
</reference>
<keyword evidence="2" id="KW-0647">Proteasome</keyword>
<dbReference type="EMBL" id="JAACJN010000029">
    <property type="protein sequence ID" value="KAF5388457.1"/>
    <property type="molecule type" value="Genomic_DNA"/>
</dbReference>
<dbReference type="GO" id="GO:0061136">
    <property type="term" value="P:regulation of proteasomal protein catabolic process"/>
    <property type="evidence" value="ECO:0007669"/>
    <property type="project" value="TreeGrafter"/>
</dbReference>
<dbReference type="InterPro" id="IPR003186">
    <property type="entry name" value="PA28_C"/>
</dbReference>
<evidence type="ECO:0000313" key="5">
    <source>
        <dbReference type="Proteomes" id="UP000518752"/>
    </source>
</evidence>
<name>A0A8H5HS23_9AGAR</name>
<feature type="domain" description="Proteasome activator PA28 C-terminal" evidence="3">
    <location>
        <begin position="191"/>
        <end position="281"/>
    </location>
</feature>
<keyword evidence="5" id="KW-1185">Reference proteome</keyword>